<dbReference type="Proteomes" id="UP000630864">
    <property type="component" value="Unassembled WGS sequence"/>
</dbReference>
<comment type="caution">
    <text evidence="1">The sequence shown here is derived from an EMBL/GenBank/DDBJ whole genome shotgun (WGS) entry which is preliminary data.</text>
</comment>
<accession>A0A9P3EF48</accession>
<sequence length="278" mass="29624">MTRSRDADRFASRMTDVTLMAKISFPMLAKSDHYLAIGQLLGGRMEFVVPRDRSLSNLLSNATSVNLDTLADLITDNGKGRLALDSDVKGTILTRKVQGQLPSISGLLEAELRAFGSNTIASVFRSESVSYFELATDVAKKLDGKPSSHDDIFAIEEIVIRQAVHKYMGDEALDDYLKSGNVVGYVTQLVKTLISAAGTIGGIAASGGGAGIASVFGSRVLSLVAAPVAIGTAGLAIYQASSPAFRITVPAVLEIAKIRRARYEQDFSAYTEKLKACL</sequence>
<gene>
    <name evidence="1" type="ORF">PSE10A_56820</name>
</gene>
<dbReference type="EMBL" id="BMZW01000070">
    <property type="protein sequence ID" value="GFZ63171.1"/>
    <property type="molecule type" value="Genomic_DNA"/>
</dbReference>
<evidence type="ECO:0008006" key="3">
    <source>
        <dbReference type="Google" id="ProtNLM"/>
    </source>
</evidence>
<name>A0A9P3EF48_PSEA0</name>
<dbReference type="AlphaFoldDB" id="A0A9P3EF48"/>
<protein>
    <recommendedName>
        <fullName evidence="3">DUF3944 domain-containing protein</fullName>
    </recommendedName>
</protein>
<reference evidence="1" key="1">
    <citation type="submission" date="2020-09" db="EMBL/GenBank/DDBJ databases">
        <title>Pseudomonas syringae pv. eriobotryae genome sequence causing loquat canker disease.</title>
        <authorList>
            <person name="Fukuda S."/>
            <person name="Tashiro H."/>
            <person name="Nagano Y."/>
        </authorList>
    </citation>
    <scope>NUCLEOTIDE SEQUENCE</scope>
    <source>
        <strain evidence="1">AM001</strain>
    </source>
</reference>
<proteinExistence type="predicted"/>
<evidence type="ECO:0000313" key="2">
    <source>
        <dbReference type="Proteomes" id="UP000630864"/>
    </source>
</evidence>
<evidence type="ECO:0000313" key="1">
    <source>
        <dbReference type="EMBL" id="GFZ63171.1"/>
    </source>
</evidence>
<organism evidence="1 2">
    <name type="scientific">Pseudomonas amygdali pv. eriobotryae</name>
    <dbReference type="NCBI Taxonomy" id="129137"/>
    <lineage>
        <taxon>Bacteria</taxon>
        <taxon>Pseudomonadati</taxon>
        <taxon>Pseudomonadota</taxon>
        <taxon>Gammaproteobacteria</taxon>
        <taxon>Pseudomonadales</taxon>
        <taxon>Pseudomonadaceae</taxon>
        <taxon>Pseudomonas</taxon>
        <taxon>Pseudomonas amygdali</taxon>
    </lineage>
</organism>